<sequence>MSFQHQLVSQKWCEVSLILHTADIRYHPEHTHHAQRNPEAHVQNEAQQFGILVEILDHVGGRCLQHGRDAQYSDANHNGDLDVVAVVEGVADLGELIVEDNQLFELIVDLEDAGSVEDVEPVVFGHVLLVVRRELIVARINRPCDQSGQEYVQFLKPILQYFRVENHLEHEKEEERVDKRGDQRLIETLNK</sequence>
<accession>A0A8D8LJE7</accession>
<reference evidence="1" key="1">
    <citation type="submission" date="2021-05" db="EMBL/GenBank/DDBJ databases">
        <authorList>
            <person name="Alioto T."/>
            <person name="Alioto T."/>
            <person name="Gomez Garrido J."/>
        </authorList>
    </citation>
    <scope>NUCLEOTIDE SEQUENCE</scope>
</reference>
<organism evidence="1">
    <name type="scientific">Cacopsylla melanoneura</name>
    <dbReference type="NCBI Taxonomy" id="428564"/>
    <lineage>
        <taxon>Eukaryota</taxon>
        <taxon>Metazoa</taxon>
        <taxon>Ecdysozoa</taxon>
        <taxon>Arthropoda</taxon>
        <taxon>Hexapoda</taxon>
        <taxon>Insecta</taxon>
        <taxon>Pterygota</taxon>
        <taxon>Neoptera</taxon>
        <taxon>Paraneoptera</taxon>
        <taxon>Hemiptera</taxon>
        <taxon>Sternorrhyncha</taxon>
        <taxon>Psylloidea</taxon>
        <taxon>Psyllidae</taxon>
        <taxon>Psyllinae</taxon>
        <taxon>Cacopsylla</taxon>
    </lineage>
</organism>
<name>A0A8D8LJE7_9HEMI</name>
<protein>
    <submittedName>
        <fullName evidence="1">Uncharacterized protein</fullName>
    </submittedName>
</protein>
<dbReference type="AlphaFoldDB" id="A0A8D8LJE7"/>
<dbReference type="EMBL" id="HBUF01019962">
    <property type="protein sequence ID" value="CAG6610860.1"/>
    <property type="molecule type" value="Transcribed_RNA"/>
</dbReference>
<proteinExistence type="predicted"/>
<evidence type="ECO:0000313" key="1">
    <source>
        <dbReference type="EMBL" id="CAG6610860.1"/>
    </source>
</evidence>
<dbReference type="EMBL" id="HBUF01204389">
    <property type="protein sequence ID" value="CAG6663068.1"/>
    <property type="molecule type" value="Transcribed_RNA"/>
</dbReference>